<evidence type="ECO:0000313" key="1">
    <source>
        <dbReference type="EMBL" id="KTB31847.1"/>
    </source>
</evidence>
<dbReference type="eggNOG" id="ENOG502RFWF">
    <property type="taxonomic scope" value="Eukaryota"/>
</dbReference>
<reference evidence="1 2" key="1">
    <citation type="submission" date="2015-12" db="EMBL/GenBank/DDBJ databases">
        <title>Draft genome sequence of Moniliophthora roreri, the causal agent of frosty pod rot of cacao.</title>
        <authorList>
            <person name="Aime M.C."/>
            <person name="Diaz-Valderrama J.R."/>
            <person name="Kijpornyongpan T."/>
            <person name="Phillips-Mora W."/>
        </authorList>
    </citation>
    <scope>NUCLEOTIDE SEQUENCE [LARGE SCALE GENOMIC DNA]</scope>
    <source>
        <strain evidence="1 2">MCA 2952</strain>
    </source>
</reference>
<evidence type="ECO:0008006" key="3">
    <source>
        <dbReference type="Google" id="ProtNLM"/>
    </source>
</evidence>
<name>A0A0W0F696_MONRR</name>
<comment type="caution">
    <text evidence="1">The sequence shown here is derived from an EMBL/GenBank/DDBJ whole genome shotgun (WGS) entry which is preliminary data.</text>
</comment>
<evidence type="ECO:0000313" key="2">
    <source>
        <dbReference type="Proteomes" id="UP000054988"/>
    </source>
</evidence>
<proteinExistence type="predicted"/>
<dbReference type="Proteomes" id="UP000054988">
    <property type="component" value="Unassembled WGS sequence"/>
</dbReference>
<dbReference type="InterPro" id="IPR011009">
    <property type="entry name" value="Kinase-like_dom_sf"/>
</dbReference>
<accession>A0A0W0F696</accession>
<sequence>MSILEVAFDSYHVETMWQWPSSCSTPAPHYTARVIKTSINRKGNVSTACLTPKDSNVSVDPDLVVLKTARGAENIALLEREAQIYENELRRLQGNVIPVCYGLYRGQSESRCYVGLRERVACMVLEYCSPQRDMHPVDLGQSVIAAALTIHQAGIVHNGLLNKQNIIPYGHDGVRILDFAAASRRHLCPTSVYRHGEGCEEIVLVERKYGGSMPQIPGYHGRW</sequence>
<protein>
    <recommendedName>
        <fullName evidence="3">Protein kinase domain-containing protein</fullName>
    </recommendedName>
</protein>
<dbReference type="EMBL" id="LATX01002286">
    <property type="protein sequence ID" value="KTB31847.1"/>
    <property type="molecule type" value="Genomic_DNA"/>
</dbReference>
<organism evidence="1 2">
    <name type="scientific">Moniliophthora roreri</name>
    <name type="common">Frosty pod rot fungus</name>
    <name type="synonym">Monilia roreri</name>
    <dbReference type="NCBI Taxonomy" id="221103"/>
    <lineage>
        <taxon>Eukaryota</taxon>
        <taxon>Fungi</taxon>
        <taxon>Dikarya</taxon>
        <taxon>Basidiomycota</taxon>
        <taxon>Agaricomycotina</taxon>
        <taxon>Agaricomycetes</taxon>
        <taxon>Agaricomycetidae</taxon>
        <taxon>Agaricales</taxon>
        <taxon>Marasmiineae</taxon>
        <taxon>Marasmiaceae</taxon>
        <taxon>Moniliophthora</taxon>
    </lineage>
</organism>
<dbReference type="AlphaFoldDB" id="A0A0W0F696"/>
<gene>
    <name evidence="1" type="ORF">WG66_15559</name>
</gene>
<dbReference type="SUPFAM" id="SSF56112">
    <property type="entry name" value="Protein kinase-like (PK-like)"/>
    <property type="match status" value="1"/>
</dbReference>